<dbReference type="GO" id="GO:0003677">
    <property type="term" value="F:DNA binding"/>
    <property type="evidence" value="ECO:0007669"/>
    <property type="project" value="UniProtKB-KW"/>
</dbReference>
<feature type="domain" description="Replication protein A OB" evidence="2">
    <location>
        <begin position="257"/>
        <end position="342"/>
    </location>
</feature>
<dbReference type="EMBL" id="KB207020">
    <property type="protein sequence ID" value="ELP86002.1"/>
    <property type="molecule type" value="Genomic_DNA"/>
</dbReference>
<protein>
    <recommendedName>
        <fullName evidence="2">Replication protein A OB domain-containing protein</fullName>
    </recommendedName>
</protein>
<keyword evidence="4" id="KW-1185">Reference proteome</keyword>
<evidence type="ECO:0000259" key="2">
    <source>
        <dbReference type="Pfam" id="PF16900"/>
    </source>
</evidence>
<organism evidence="3 4">
    <name type="scientific">Entamoeba invadens IP1</name>
    <dbReference type="NCBI Taxonomy" id="370355"/>
    <lineage>
        <taxon>Eukaryota</taxon>
        <taxon>Amoebozoa</taxon>
        <taxon>Evosea</taxon>
        <taxon>Archamoebae</taxon>
        <taxon>Mastigamoebida</taxon>
        <taxon>Entamoebidae</taxon>
        <taxon>Entamoeba</taxon>
    </lineage>
</organism>
<dbReference type="KEGG" id="eiv:EIN_234190"/>
<evidence type="ECO:0000313" key="4">
    <source>
        <dbReference type="Proteomes" id="UP000014680"/>
    </source>
</evidence>
<keyword evidence="1" id="KW-0238">DNA-binding</keyword>
<dbReference type="Proteomes" id="UP000014680">
    <property type="component" value="Unassembled WGS sequence"/>
</dbReference>
<evidence type="ECO:0000313" key="3">
    <source>
        <dbReference type="EMBL" id="ELP86002.1"/>
    </source>
</evidence>
<dbReference type="InterPro" id="IPR012340">
    <property type="entry name" value="NA-bd_OB-fold"/>
</dbReference>
<reference evidence="3 4" key="1">
    <citation type="submission" date="2012-10" db="EMBL/GenBank/DDBJ databases">
        <authorList>
            <person name="Zafar N."/>
            <person name="Inman J."/>
            <person name="Hall N."/>
            <person name="Lorenzi H."/>
            <person name="Caler E."/>
        </authorList>
    </citation>
    <scope>NUCLEOTIDE SEQUENCE [LARGE SCALE GENOMIC DNA]</scope>
    <source>
        <strain evidence="3 4">IP1</strain>
    </source>
</reference>
<dbReference type="AlphaFoldDB" id="L7FKN9"/>
<evidence type="ECO:0000256" key="1">
    <source>
        <dbReference type="ARBA" id="ARBA00023125"/>
    </source>
</evidence>
<proteinExistence type="predicted"/>
<name>L7FKN9_ENTIV</name>
<dbReference type="RefSeq" id="XP_004185348.1">
    <property type="nucleotide sequence ID" value="XM_004185300.1"/>
</dbReference>
<sequence length="344" mass="39460">MAMSDTFTKGKLLELFQTSVFTKPLIVRVNHITKSTVIEATIGDDVILLDAYFYESKDPLETINDGDFLKIMKAEFHILCSYSKETQIKLEIIEYENIDTTRDKLVTYDYGNGNDLNQFKCKISKVDTKVDSSDLSKRKITPFAVITTMTNNVTIKGRVISKSNITRTVTGTKLCFLLQDANENEMTVNCYDNECEQAFDMFQVGSVYFIYCRQFKEIKSSIHLREKEIDVNMTYTCEIPTQESENDIPSKGLITTISYLKNATVEKLYDVSGVVIKINKEDNVTKGGKVYRTILVVDQSNYIIEIKFWGDTSTLPDKLEMFKKIYTFRNVLLGAFKVRSLNFF</sequence>
<dbReference type="OrthoDB" id="31067at2759"/>
<dbReference type="Gene3D" id="2.40.50.140">
    <property type="entry name" value="Nucleic acid-binding proteins"/>
    <property type="match status" value="2"/>
</dbReference>
<dbReference type="VEuPathDB" id="AmoebaDB:EIN_234190"/>
<dbReference type="Pfam" id="PF16900">
    <property type="entry name" value="REPA_OB_2"/>
    <property type="match status" value="1"/>
</dbReference>
<dbReference type="SUPFAM" id="SSF50249">
    <property type="entry name" value="Nucleic acid-binding proteins"/>
    <property type="match status" value="2"/>
</dbReference>
<accession>L7FKN9</accession>
<dbReference type="GeneID" id="14884979"/>
<dbReference type="InterPro" id="IPR031657">
    <property type="entry name" value="REPA_OB_2"/>
</dbReference>
<gene>
    <name evidence="3" type="ORF">EIN_234190</name>
</gene>